<dbReference type="AlphaFoldDB" id="A0A1G8CE93"/>
<dbReference type="Proteomes" id="UP000198822">
    <property type="component" value="Chromosome I"/>
</dbReference>
<proteinExistence type="predicted"/>
<name>A0A1G8CE93_9MICO</name>
<reference evidence="3" key="1">
    <citation type="submission" date="2016-10" db="EMBL/GenBank/DDBJ databases">
        <authorList>
            <person name="Varghese N."/>
            <person name="Submissions S."/>
        </authorList>
    </citation>
    <scope>NUCLEOTIDE SEQUENCE [LARGE SCALE GENOMIC DNA]</scope>
    <source>
        <strain evidence="3">DSM 22002</strain>
    </source>
</reference>
<feature type="transmembrane region" description="Helical" evidence="1">
    <location>
        <begin position="22"/>
        <end position="45"/>
    </location>
</feature>
<dbReference type="EMBL" id="LT629695">
    <property type="protein sequence ID" value="SDH43811.1"/>
    <property type="molecule type" value="Genomic_DNA"/>
</dbReference>
<protein>
    <submittedName>
        <fullName evidence="2">Uncharacterized protein</fullName>
    </submittedName>
</protein>
<evidence type="ECO:0000313" key="2">
    <source>
        <dbReference type="EMBL" id="SDH43811.1"/>
    </source>
</evidence>
<sequence length="84" mass="8486">MLFLAGDGAGPSDPLTADLTPVFQTLGVLGAIAVALAIVVLVARFRARRRDRAFPKVVTIVASAAGIVGFLLLVMAIGAGVVVA</sequence>
<evidence type="ECO:0000256" key="1">
    <source>
        <dbReference type="SAM" id="Phobius"/>
    </source>
</evidence>
<organism evidence="2 3">
    <name type="scientific">Agrococcus jejuensis</name>
    <dbReference type="NCBI Taxonomy" id="399736"/>
    <lineage>
        <taxon>Bacteria</taxon>
        <taxon>Bacillati</taxon>
        <taxon>Actinomycetota</taxon>
        <taxon>Actinomycetes</taxon>
        <taxon>Micrococcales</taxon>
        <taxon>Microbacteriaceae</taxon>
        <taxon>Agrococcus</taxon>
    </lineage>
</organism>
<keyword evidence="1" id="KW-0472">Membrane</keyword>
<evidence type="ECO:0000313" key="3">
    <source>
        <dbReference type="Proteomes" id="UP000198822"/>
    </source>
</evidence>
<dbReference type="OrthoDB" id="5122341at2"/>
<gene>
    <name evidence="2" type="ORF">SAMN04489720_1261</name>
</gene>
<keyword evidence="3" id="KW-1185">Reference proteome</keyword>
<feature type="transmembrane region" description="Helical" evidence="1">
    <location>
        <begin position="57"/>
        <end position="83"/>
    </location>
</feature>
<keyword evidence="1" id="KW-1133">Transmembrane helix</keyword>
<keyword evidence="1" id="KW-0812">Transmembrane</keyword>
<accession>A0A1G8CE93</accession>
<dbReference type="RefSeq" id="WP_092503433.1">
    <property type="nucleotide sequence ID" value="NZ_LT629695.1"/>
</dbReference>